<keyword evidence="3" id="KW-1185">Reference proteome</keyword>
<dbReference type="Proteomes" id="UP000001072">
    <property type="component" value="Unassembled WGS sequence"/>
</dbReference>
<dbReference type="OrthoDB" id="21557at2759"/>
<feature type="compositionally biased region" description="Basic residues" evidence="1">
    <location>
        <begin position="152"/>
        <end position="168"/>
    </location>
</feature>
<reference evidence="3" key="1">
    <citation type="journal article" date="2011" name="Proc. Natl. Acad. Sci. U.S.A.">
        <title>Obligate biotrophy features unraveled by the genomic analysis of rust fungi.</title>
        <authorList>
            <person name="Duplessis S."/>
            <person name="Cuomo C.A."/>
            <person name="Lin Y.-C."/>
            <person name="Aerts A."/>
            <person name="Tisserant E."/>
            <person name="Veneault-Fourrey C."/>
            <person name="Joly D.L."/>
            <person name="Hacquard S."/>
            <person name="Amselem J."/>
            <person name="Cantarel B.L."/>
            <person name="Chiu R."/>
            <person name="Coutinho P.M."/>
            <person name="Feau N."/>
            <person name="Field M."/>
            <person name="Frey P."/>
            <person name="Gelhaye E."/>
            <person name="Goldberg J."/>
            <person name="Grabherr M.G."/>
            <person name="Kodira C.D."/>
            <person name="Kohler A."/>
            <person name="Kuees U."/>
            <person name="Lindquist E.A."/>
            <person name="Lucas S.M."/>
            <person name="Mago R."/>
            <person name="Mauceli E."/>
            <person name="Morin E."/>
            <person name="Murat C."/>
            <person name="Pangilinan J.L."/>
            <person name="Park R."/>
            <person name="Pearson M."/>
            <person name="Quesneville H."/>
            <person name="Rouhier N."/>
            <person name="Sakthikumar S."/>
            <person name="Salamov A.A."/>
            <person name="Schmutz J."/>
            <person name="Selles B."/>
            <person name="Shapiro H."/>
            <person name="Tanguay P."/>
            <person name="Tuskan G.A."/>
            <person name="Henrissat B."/>
            <person name="Van de Peer Y."/>
            <person name="Rouze P."/>
            <person name="Ellis J.G."/>
            <person name="Dodds P.N."/>
            <person name="Schein J.E."/>
            <person name="Zhong S."/>
            <person name="Hamelin R.C."/>
            <person name="Grigoriev I.V."/>
            <person name="Szabo L.J."/>
            <person name="Martin F."/>
        </authorList>
    </citation>
    <scope>NUCLEOTIDE SEQUENCE [LARGE SCALE GENOMIC DNA]</scope>
    <source>
        <strain evidence="3">98AG31 / pathotype 3-4-7</strain>
    </source>
</reference>
<evidence type="ECO:0000256" key="1">
    <source>
        <dbReference type="SAM" id="MobiDB-lite"/>
    </source>
</evidence>
<sequence>MSATRFAPHLAKCLKLGARGQTAKKGLNSDPSKIGGLPYSDKKKLGNSQNPKKRGRPKKNAAGPSDSEALPPGGERPKKNIVTTPERDAMLSSAITNATQRLTMQKLTGTQASSNPASLNRPLVPPHPLSQSHIIPSTSMADNGVPPPPKVMLKRKKKKRSQSQRSRHSSQASSSSDSDYEMVAQEMEQEEDSENTNNPHSRPGGVQQGIENRIEPVDTAQKKLEQGGPMSNAPQDSRITGTVSPAPARGASLVDIPAPSPKVIPMRPPLKRKSSSQADSTDGTDSE</sequence>
<dbReference type="KEGG" id="mlr:MELLADRAFT_68984"/>
<gene>
    <name evidence="2" type="ORF">MELLADRAFT_68984</name>
</gene>
<dbReference type="InParanoid" id="F4S8Z1"/>
<dbReference type="EMBL" id="GL883167">
    <property type="protein sequence ID" value="EGF98893.1"/>
    <property type="molecule type" value="Genomic_DNA"/>
</dbReference>
<feature type="region of interest" description="Disordered" evidence="1">
    <location>
        <begin position="19"/>
        <end position="287"/>
    </location>
</feature>
<dbReference type="RefSeq" id="XP_007417825.1">
    <property type="nucleotide sequence ID" value="XM_007417763.1"/>
</dbReference>
<name>F4S8Z1_MELLP</name>
<dbReference type="GeneID" id="18931145"/>
<proteinExistence type="predicted"/>
<feature type="compositionally biased region" description="Polar residues" evidence="1">
    <location>
        <begin position="129"/>
        <end position="141"/>
    </location>
</feature>
<feature type="compositionally biased region" description="Polar residues" evidence="1">
    <location>
        <begin position="232"/>
        <end position="243"/>
    </location>
</feature>
<organism evidence="3">
    <name type="scientific">Melampsora larici-populina (strain 98AG31 / pathotype 3-4-7)</name>
    <name type="common">Poplar leaf rust fungus</name>
    <dbReference type="NCBI Taxonomy" id="747676"/>
    <lineage>
        <taxon>Eukaryota</taxon>
        <taxon>Fungi</taxon>
        <taxon>Dikarya</taxon>
        <taxon>Basidiomycota</taxon>
        <taxon>Pucciniomycotina</taxon>
        <taxon>Pucciniomycetes</taxon>
        <taxon>Pucciniales</taxon>
        <taxon>Melampsoraceae</taxon>
        <taxon>Melampsora</taxon>
    </lineage>
</organism>
<dbReference type="VEuPathDB" id="FungiDB:MELLADRAFT_68984"/>
<evidence type="ECO:0008006" key="4">
    <source>
        <dbReference type="Google" id="ProtNLM"/>
    </source>
</evidence>
<feature type="compositionally biased region" description="Pro residues" evidence="1">
    <location>
        <begin position="258"/>
        <end position="268"/>
    </location>
</feature>
<feature type="compositionally biased region" description="Polar residues" evidence="1">
    <location>
        <begin position="93"/>
        <end position="118"/>
    </location>
</feature>
<dbReference type="HOGENOM" id="CLU_970034_0_0_1"/>
<dbReference type="STRING" id="747676.F4S8Z1"/>
<protein>
    <recommendedName>
        <fullName evidence="4">SAGA-associated factor 11</fullName>
    </recommendedName>
</protein>
<feature type="compositionally biased region" description="Basic and acidic residues" evidence="1">
    <location>
        <begin position="212"/>
        <end position="225"/>
    </location>
</feature>
<dbReference type="AlphaFoldDB" id="F4S8Z1"/>
<evidence type="ECO:0000313" key="2">
    <source>
        <dbReference type="EMBL" id="EGF98893.1"/>
    </source>
</evidence>
<accession>F4S8Z1</accession>
<evidence type="ECO:0000313" key="3">
    <source>
        <dbReference type="Proteomes" id="UP000001072"/>
    </source>
</evidence>